<gene>
    <name evidence="5" type="ordered locus">Rmar_2092</name>
</gene>
<dbReference type="Gene3D" id="3.40.630.10">
    <property type="entry name" value="Zn peptidases"/>
    <property type="match status" value="1"/>
</dbReference>
<evidence type="ECO:0000256" key="1">
    <source>
        <dbReference type="ARBA" id="ARBA00005634"/>
    </source>
</evidence>
<accession>D0MD60</accession>
<keyword evidence="5" id="KW-0121">Carboxypeptidase</keyword>
<evidence type="ECO:0000259" key="2">
    <source>
        <dbReference type="Pfam" id="PF02225"/>
    </source>
</evidence>
<dbReference type="InterPro" id="IPR007365">
    <property type="entry name" value="TFR-like_dimer_dom"/>
</dbReference>
<dbReference type="HOGENOM" id="CLU_005688_2_1_10"/>
<reference evidence="5 6" key="1">
    <citation type="journal article" date="2009" name="Stand. Genomic Sci.">
        <title>Complete genome sequence of Rhodothermus marinus type strain (R-10).</title>
        <authorList>
            <person name="Nolan M."/>
            <person name="Tindall B.J."/>
            <person name="Pomrenke H."/>
            <person name="Lapidus A."/>
            <person name="Copeland A."/>
            <person name="Glavina Del Rio T."/>
            <person name="Lucas S."/>
            <person name="Chen F."/>
            <person name="Tice H."/>
            <person name="Cheng J.F."/>
            <person name="Saunders E."/>
            <person name="Han C."/>
            <person name="Bruce D."/>
            <person name="Goodwin L."/>
            <person name="Chain P."/>
            <person name="Pitluck S."/>
            <person name="Ovchinikova G."/>
            <person name="Pati A."/>
            <person name="Ivanova N."/>
            <person name="Mavromatis K."/>
            <person name="Chen A."/>
            <person name="Palaniappan K."/>
            <person name="Land M."/>
            <person name="Hauser L."/>
            <person name="Chang Y.J."/>
            <person name="Jeffries C.D."/>
            <person name="Brettin T."/>
            <person name="Goker M."/>
            <person name="Bristow J."/>
            <person name="Eisen J.A."/>
            <person name="Markowitz V."/>
            <person name="Hugenholtz P."/>
            <person name="Kyrpides N.C."/>
            <person name="Klenk H.P."/>
            <person name="Detter J.C."/>
        </authorList>
    </citation>
    <scope>NUCLEOTIDE SEQUENCE [LARGE SCALE GENOMIC DNA]</scope>
    <source>
        <strain evidence="6">ATCC 43812 / DSM 4252 / R-10</strain>
    </source>
</reference>
<dbReference type="InterPro" id="IPR003137">
    <property type="entry name" value="PA_domain"/>
</dbReference>
<dbReference type="FunFam" id="3.50.30.30:FF:000045">
    <property type="entry name" value="Predicted protein"/>
    <property type="match status" value="1"/>
</dbReference>
<organism evidence="5 6">
    <name type="scientific">Rhodothermus marinus (strain ATCC 43812 / DSM 4252 / R-10)</name>
    <name type="common">Rhodothermus obamensis</name>
    <dbReference type="NCBI Taxonomy" id="518766"/>
    <lineage>
        <taxon>Bacteria</taxon>
        <taxon>Pseudomonadati</taxon>
        <taxon>Rhodothermota</taxon>
        <taxon>Rhodothermia</taxon>
        <taxon>Rhodothermales</taxon>
        <taxon>Rhodothermaceae</taxon>
        <taxon>Rhodothermus</taxon>
    </lineage>
</organism>
<dbReference type="SUPFAM" id="SSF53187">
    <property type="entry name" value="Zn-dependent exopeptidases"/>
    <property type="match status" value="1"/>
</dbReference>
<dbReference type="SUPFAM" id="SSF47672">
    <property type="entry name" value="Transferrin receptor-like dimerisation domain"/>
    <property type="match status" value="1"/>
</dbReference>
<dbReference type="FunFam" id="3.40.630.10:FF:000101">
    <property type="entry name" value="N-acetylated alpha-linked acidic dipeptidase like 1"/>
    <property type="match status" value="1"/>
</dbReference>
<dbReference type="Gene3D" id="1.20.930.40">
    <property type="entry name" value="Transferrin receptor-like, dimerisation domain"/>
    <property type="match status" value="1"/>
</dbReference>
<dbReference type="InterPro" id="IPR036757">
    <property type="entry name" value="TFR-like_dimer_dom_sf"/>
</dbReference>
<dbReference type="Proteomes" id="UP000002221">
    <property type="component" value="Chromosome"/>
</dbReference>
<dbReference type="AlphaFoldDB" id="D0MD60"/>
<evidence type="ECO:0000259" key="4">
    <source>
        <dbReference type="Pfam" id="PF04389"/>
    </source>
</evidence>
<proteinExistence type="inferred from homology"/>
<dbReference type="Gene3D" id="3.50.30.30">
    <property type="match status" value="1"/>
</dbReference>
<dbReference type="GO" id="GO:0004181">
    <property type="term" value="F:metallocarboxypeptidase activity"/>
    <property type="evidence" value="ECO:0007669"/>
    <property type="project" value="UniProtKB-EC"/>
</dbReference>
<dbReference type="Pfam" id="PF02225">
    <property type="entry name" value="PA"/>
    <property type="match status" value="1"/>
</dbReference>
<dbReference type="CDD" id="cd02121">
    <property type="entry name" value="PA_GCPII_like"/>
    <property type="match status" value="1"/>
</dbReference>
<comment type="similarity">
    <text evidence="1">Belongs to the peptidase M28 family. M28B subfamily.</text>
</comment>
<dbReference type="PANTHER" id="PTHR10404:SF46">
    <property type="entry name" value="VACUOLAR PROTEIN SORTING-ASSOCIATED PROTEIN 70"/>
    <property type="match status" value="1"/>
</dbReference>
<feature type="domain" description="Peptidase M28" evidence="4">
    <location>
        <begin position="340"/>
        <end position="534"/>
    </location>
</feature>
<dbReference type="RefSeq" id="WP_012844583.1">
    <property type="nucleotide sequence ID" value="NC_013501.1"/>
</dbReference>
<feature type="domain" description="PA" evidence="2">
    <location>
        <begin position="160"/>
        <end position="246"/>
    </location>
</feature>
<feature type="domain" description="Transferrin receptor-like dimerisation" evidence="3">
    <location>
        <begin position="598"/>
        <end position="716"/>
    </location>
</feature>
<dbReference type="EMBL" id="CP001807">
    <property type="protein sequence ID" value="ACY48972.1"/>
    <property type="molecule type" value="Genomic_DNA"/>
</dbReference>
<dbReference type="EC" id="3.4.17.21" evidence="5"/>
<keyword evidence="5" id="KW-0378">Hydrolase</keyword>
<dbReference type="InterPro" id="IPR039373">
    <property type="entry name" value="Peptidase_M28B"/>
</dbReference>
<keyword evidence="5" id="KW-0645">Protease</keyword>
<sequence>MYRGLGAFLIALFLWSGWSGKPAQDAALQTISPDSQLIGFTRERARQQWALESRIPSLISTERMRTYHRALTAEPHHAGTKANERTAEYLAERLREFGFDSVAFYRYEVLLPRPVERRVELVAPERYRLRLSEPPLPPDPDTRKSGVLPPFNAYSADGSVEAEVVYVNYGIPEDYRVLDSLGIRVEGKIVLARYGRSWRGIKPKVAAERGAVAVLLYSDPADDGYVRGDVMPDGKWRPEWGVQRGSVMDMPIYPGDPQTPGYPSKPGAQRLPLSEVPTLQKIPILPISYGDALPILRNLKGPVAPESWRGGLPVTYHIGPGPARVRMTVRQDWSVRPIVNVIGYLWGSEERDKLIMTGGHRDAWTFGGRDPISGAVSLLESARALAQLAREGHRPRRTIAIASWDAEEYGLIGSTEYAEEFAAQLQQRLILYLNRESYTAGDFEAGGSHALEPFINEVTRAVPAPEGTGTVWNFWKAHTAAHRVVHTEAGERIRITALGSGSDYTAFLDHLGIPSVNLGFDSGNGIYHSRYDTHWFFTTYGDPGFRYGERLADLVARFLLRLANADVLPFDYAVTAETVQRYLDELEALQSRYLKEPIDLRPVHRAARMLEATAIAFRAERDRILQLPAATLEAHRSALVTINDHLHRAEQGFLHPEGLPGRPWFRHTLYAPGLYTGYGVKTLPGIREAIEQGNAAEAQAMAEATAAALERVRQHLVAAIAAASTIR</sequence>
<dbReference type="Pfam" id="PF04389">
    <property type="entry name" value="Peptidase_M28"/>
    <property type="match status" value="1"/>
</dbReference>
<name>D0MD60_RHOM4</name>
<protein>
    <submittedName>
        <fullName evidence="5">Glutamate carboxypeptidase II</fullName>
        <ecNumber evidence="5">3.4.17.21</ecNumber>
    </submittedName>
</protein>
<evidence type="ECO:0000259" key="3">
    <source>
        <dbReference type="Pfam" id="PF04253"/>
    </source>
</evidence>
<dbReference type="Pfam" id="PF04253">
    <property type="entry name" value="TFR_dimer"/>
    <property type="match status" value="1"/>
</dbReference>
<evidence type="ECO:0000313" key="6">
    <source>
        <dbReference type="Proteomes" id="UP000002221"/>
    </source>
</evidence>
<evidence type="ECO:0000313" key="5">
    <source>
        <dbReference type="EMBL" id="ACY48972.1"/>
    </source>
</evidence>
<dbReference type="KEGG" id="rmr:Rmar_2092"/>
<dbReference type="SUPFAM" id="SSF52025">
    <property type="entry name" value="PA domain"/>
    <property type="match status" value="1"/>
</dbReference>
<keyword evidence="6" id="KW-1185">Reference proteome</keyword>
<dbReference type="InterPro" id="IPR007484">
    <property type="entry name" value="Peptidase_M28"/>
</dbReference>
<dbReference type="OrthoDB" id="3646048at2"/>
<dbReference type="InterPro" id="IPR046450">
    <property type="entry name" value="PA_dom_sf"/>
</dbReference>
<dbReference type="STRING" id="518766.Rmar_2092"/>
<dbReference type="eggNOG" id="COG2234">
    <property type="taxonomic scope" value="Bacteria"/>
</dbReference>
<dbReference type="PANTHER" id="PTHR10404">
    <property type="entry name" value="N-ACETYLATED-ALPHA-LINKED ACIDIC DIPEPTIDASE"/>
    <property type="match status" value="1"/>
</dbReference>